<accession>A0A0E9SM31</accession>
<dbReference type="AlphaFoldDB" id="A0A0E9SM31"/>
<protein>
    <submittedName>
        <fullName evidence="1">Uncharacterized protein</fullName>
    </submittedName>
</protein>
<reference evidence="1" key="1">
    <citation type="submission" date="2014-11" db="EMBL/GenBank/DDBJ databases">
        <authorList>
            <person name="Amaro Gonzalez C."/>
        </authorList>
    </citation>
    <scope>NUCLEOTIDE SEQUENCE</scope>
</reference>
<reference evidence="1" key="2">
    <citation type="journal article" date="2015" name="Fish Shellfish Immunol.">
        <title>Early steps in the European eel (Anguilla anguilla)-Vibrio vulnificus interaction in the gills: Role of the RtxA13 toxin.</title>
        <authorList>
            <person name="Callol A."/>
            <person name="Pajuelo D."/>
            <person name="Ebbesson L."/>
            <person name="Teles M."/>
            <person name="MacKenzie S."/>
            <person name="Amaro C."/>
        </authorList>
    </citation>
    <scope>NUCLEOTIDE SEQUENCE</scope>
</reference>
<evidence type="ECO:0000313" key="1">
    <source>
        <dbReference type="EMBL" id="JAH42366.1"/>
    </source>
</evidence>
<sequence>MLFLTFYGTRYQALFIFITKKSKPCLKKLSWFCNLRGPSGTSVKTPGLQCDLKVCQNDNKICTTENRLPSY</sequence>
<name>A0A0E9SM31_ANGAN</name>
<organism evidence="1">
    <name type="scientific">Anguilla anguilla</name>
    <name type="common">European freshwater eel</name>
    <name type="synonym">Muraena anguilla</name>
    <dbReference type="NCBI Taxonomy" id="7936"/>
    <lineage>
        <taxon>Eukaryota</taxon>
        <taxon>Metazoa</taxon>
        <taxon>Chordata</taxon>
        <taxon>Craniata</taxon>
        <taxon>Vertebrata</taxon>
        <taxon>Euteleostomi</taxon>
        <taxon>Actinopterygii</taxon>
        <taxon>Neopterygii</taxon>
        <taxon>Teleostei</taxon>
        <taxon>Anguilliformes</taxon>
        <taxon>Anguillidae</taxon>
        <taxon>Anguilla</taxon>
    </lineage>
</organism>
<proteinExistence type="predicted"/>
<dbReference type="EMBL" id="GBXM01066211">
    <property type="protein sequence ID" value="JAH42366.1"/>
    <property type="molecule type" value="Transcribed_RNA"/>
</dbReference>